<protein>
    <recommendedName>
        <fullName evidence="3">Tesmin/TSO1-like CXC domain-containing protein</fullName>
    </recommendedName>
</protein>
<dbReference type="EMBL" id="BGPR01191156">
    <property type="protein sequence ID" value="GBM91691.1"/>
    <property type="molecule type" value="Genomic_DNA"/>
</dbReference>
<reference evidence="1 2" key="1">
    <citation type="journal article" date="2019" name="Sci. Rep.">
        <title>Orb-weaving spider Araneus ventricosus genome elucidates the spidroin gene catalogue.</title>
        <authorList>
            <person name="Kono N."/>
            <person name="Nakamura H."/>
            <person name="Ohtoshi R."/>
            <person name="Moran D.A.P."/>
            <person name="Shinohara A."/>
            <person name="Yoshida Y."/>
            <person name="Fujiwara M."/>
            <person name="Mori M."/>
            <person name="Tomita M."/>
            <person name="Arakawa K."/>
        </authorList>
    </citation>
    <scope>NUCLEOTIDE SEQUENCE [LARGE SCALE GENOMIC DNA]</scope>
</reference>
<comment type="caution">
    <text evidence="1">The sequence shown here is derived from an EMBL/GenBank/DDBJ whole genome shotgun (WGS) entry which is preliminary data.</text>
</comment>
<dbReference type="OrthoDB" id="6149185at2759"/>
<organism evidence="1 2">
    <name type="scientific">Araneus ventricosus</name>
    <name type="common">Orbweaver spider</name>
    <name type="synonym">Epeira ventricosa</name>
    <dbReference type="NCBI Taxonomy" id="182803"/>
    <lineage>
        <taxon>Eukaryota</taxon>
        <taxon>Metazoa</taxon>
        <taxon>Ecdysozoa</taxon>
        <taxon>Arthropoda</taxon>
        <taxon>Chelicerata</taxon>
        <taxon>Arachnida</taxon>
        <taxon>Araneae</taxon>
        <taxon>Araneomorphae</taxon>
        <taxon>Entelegynae</taxon>
        <taxon>Araneoidea</taxon>
        <taxon>Araneidae</taxon>
        <taxon>Araneus</taxon>
    </lineage>
</organism>
<accession>A0A4Y2JMT5</accession>
<proteinExistence type="predicted"/>
<dbReference type="SUPFAM" id="SSF88723">
    <property type="entry name" value="PIN domain-like"/>
    <property type="match status" value="1"/>
</dbReference>
<dbReference type="PANTHER" id="PTHR46704:SF1">
    <property type="entry name" value="TELOMERE LENGTH REGULATION PROTEIN TEL2 HOMOLOG"/>
    <property type="match status" value="1"/>
</dbReference>
<dbReference type="Proteomes" id="UP000499080">
    <property type="component" value="Unassembled WGS sequence"/>
</dbReference>
<keyword evidence="2" id="KW-1185">Reference proteome</keyword>
<evidence type="ECO:0008006" key="3">
    <source>
        <dbReference type="Google" id="ProtNLM"/>
    </source>
</evidence>
<gene>
    <name evidence="1" type="ORF">AVEN_7080_1</name>
</gene>
<evidence type="ECO:0000313" key="2">
    <source>
        <dbReference type="Proteomes" id="UP000499080"/>
    </source>
</evidence>
<dbReference type="AlphaFoldDB" id="A0A4Y2JMT5"/>
<evidence type="ECO:0000313" key="1">
    <source>
        <dbReference type="EMBL" id="GBM91691.1"/>
    </source>
</evidence>
<name>A0A4Y2JMT5_ARAVE</name>
<dbReference type="InterPro" id="IPR029060">
    <property type="entry name" value="PIN-like_dom_sf"/>
</dbReference>
<dbReference type="PANTHER" id="PTHR46704">
    <property type="entry name" value="CXC DOMAIN-CONTAINING PROTEIN-RELATED"/>
    <property type="match status" value="1"/>
</dbReference>
<sequence length="523" mass="58840">MIHLQKFFFEIEKFCDVKLTSSEHVDTRPSRIARDNEDAAKLSQWLSEHNPFSKIDVIMSIDSRIVGGNGVNCHLSEEIGRDMISKMMGKNSKFKRKSKVVTLASINSSVKICNISIVVDPHILFHSLCIAKQSDDDLKAFFKFELSPFPILLFTGESMRKGTKSSLYTSFSPITEDVKPEGSQYVLVDGGHLLHKIVWRQQATFGAIADRYVQYLNNKYDQDIAVIFYGFPDDDKKSTKNYERLRRAAHFSPDVMFHEETVLQYTKEKLLANECNKKRFIELLKKASQKANICVQQAVEDADLTIVNNAISVAPQYDYVCVIGEDIDLLVLLTALASTHKLLFIYAASGCDITSALFGQGKNKFISLFLKHEELLNRAATFLNPQATTEQVTEAGENVLVAVYGGDPATQNLDELRYHSFVKAAAKTKFNLARLPPTTDAAQLHAMRSYNQVQAWLGNEKDPLKWDWMHIPSGLFPKKSEKDPTPESLLQCISCTCRKGCTNACGCRKAGLHCSLLCKHCIR</sequence>